<protein>
    <submittedName>
        <fullName evidence="1">Uncharacterized protein</fullName>
    </submittedName>
</protein>
<evidence type="ECO:0000313" key="1">
    <source>
        <dbReference type="EMBL" id="AIE92391.1"/>
    </source>
</evidence>
<proteinExistence type="predicted"/>
<name>A0A075FSE2_9EURY</name>
<organism evidence="1">
    <name type="scientific">uncultured marine group II/III euryarchaeote AD1000_22_E05</name>
    <dbReference type="NCBI Taxonomy" id="1457737"/>
    <lineage>
        <taxon>Archaea</taxon>
        <taxon>Methanobacteriati</taxon>
        <taxon>Methanobacteriota</taxon>
        <taxon>environmental samples</taxon>
    </lineage>
</organism>
<sequence>MTKNRVSCKQKTAYALLLQSEGAGSKPLSVHLSAGRIQLCILPGPVNALRTCLDLLQRGCSFQPRSGNLTLTGSSYAWRGSFLLQSRPSRTSGLNRTARILERGLSSVSYTVSDPPAPSPIPHGFDG</sequence>
<reference evidence="1" key="1">
    <citation type="journal article" date="2014" name="Genome Biol. Evol.">
        <title>Pangenome evidence for extensive interdomain horizontal transfer affecting lineage core and shell genes in uncultured planktonic thaumarchaeota and euryarchaeota.</title>
        <authorList>
            <person name="Deschamps P."/>
            <person name="Zivanovic Y."/>
            <person name="Moreira D."/>
            <person name="Rodriguez-Valera F."/>
            <person name="Lopez-Garcia P."/>
        </authorList>
    </citation>
    <scope>NUCLEOTIDE SEQUENCE</scope>
</reference>
<dbReference type="AlphaFoldDB" id="A0A075FSE2"/>
<dbReference type="EMBL" id="KF900364">
    <property type="protein sequence ID" value="AIE92391.1"/>
    <property type="molecule type" value="Genomic_DNA"/>
</dbReference>
<accession>A0A075FSE2</accession>